<evidence type="ECO:0000256" key="8">
    <source>
        <dbReference type="ARBA" id="ARBA00022692"/>
    </source>
</evidence>
<reference evidence="20" key="2">
    <citation type="journal article" date="2022" name="Microbiol. Resour. Announc.">
        <title>Whole-Genome Sequence of Entomortierella parvispora E1425, a Mucoromycotan Fungus Associated with Burkholderiaceae-Related Endosymbiotic Bacteria.</title>
        <authorList>
            <person name="Herlambang A."/>
            <person name="Guo Y."/>
            <person name="Takashima Y."/>
            <person name="Narisawa K."/>
            <person name="Ohta H."/>
            <person name="Nishizawa T."/>
        </authorList>
    </citation>
    <scope>NUCLEOTIDE SEQUENCE</scope>
    <source>
        <strain evidence="20">E1425</strain>
    </source>
</reference>
<dbReference type="GO" id="GO:0034727">
    <property type="term" value="P:piecemeal microautophagy of the nucleus"/>
    <property type="evidence" value="ECO:0007669"/>
    <property type="project" value="TreeGrafter"/>
</dbReference>
<dbReference type="GO" id="GO:0000422">
    <property type="term" value="P:autophagy of mitochondrion"/>
    <property type="evidence" value="ECO:0007669"/>
    <property type="project" value="TreeGrafter"/>
</dbReference>
<protein>
    <recommendedName>
        <fullName evidence="6 18">Autophagy-related protein 9</fullName>
    </recommendedName>
</protein>
<feature type="transmembrane region" description="Helical" evidence="18">
    <location>
        <begin position="643"/>
        <end position="661"/>
    </location>
</feature>
<evidence type="ECO:0000256" key="12">
    <source>
        <dbReference type="ARBA" id="ARBA00023055"/>
    </source>
</evidence>
<evidence type="ECO:0000256" key="13">
    <source>
        <dbReference type="ARBA" id="ARBA00023136"/>
    </source>
</evidence>
<keyword evidence="9 18" id="KW-1133">Transmembrane helix</keyword>
<feature type="compositionally biased region" description="Low complexity" evidence="19">
    <location>
        <begin position="31"/>
        <end position="51"/>
    </location>
</feature>
<dbReference type="GO" id="GO:0006869">
    <property type="term" value="P:lipid transport"/>
    <property type="evidence" value="ECO:0007669"/>
    <property type="project" value="UniProtKB-KW"/>
</dbReference>
<keyword evidence="11" id="KW-0333">Golgi apparatus</keyword>
<evidence type="ECO:0000256" key="15">
    <source>
        <dbReference type="ARBA" id="ARBA00024615"/>
    </source>
</evidence>
<name>A0A9P3LWG5_9FUNG</name>
<reference evidence="20" key="1">
    <citation type="submission" date="2021-11" db="EMBL/GenBank/DDBJ databases">
        <authorList>
            <person name="Herlambang A."/>
            <person name="Guo Y."/>
            <person name="Takashima Y."/>
            <person name="Nishizawa T."/>
        </authorList>
    </citation>
    <scope>NUCLEOTIDE SEQUENCE</scope>
    <source>
        <strain evidence="20">E1425</strain>
    </source>
</reference>
<evidence type="ECO:0000256" key="14">
    <source>
        <dbReference type="ARBA" id="ARBA00024479"/>
    </source>
</evidence>
<feature type="compositionally biased region" description="Polar residues" evidence="19">
    <location>
        <begin position="913"/>
        <end position="926"/>
    </location>
</feature>
<evidence type="ECO:0000256" key="16">
    <source>
        <dbReference type="ARBA" id="ARBA00024621"/>
    </source>
</evidence>
<proteinExistence type="inferred from homology"/>
<keyword evidence="13 18" id="KW-0472">Membrane</keyword>
<gene>
    <name evidence="20" type="ORF">EMPS_05400</name>
</gene>
<organism evidence="20 21">
    <name type="scientific">Entomortierella parvispora</name>
    <dbReference type="NCBI Taxonomy" id="205924"/>
    <lineage>
        <taxon>Eukaryota</taxon>
        <taxon>Fungi</taxon>
        <taxon>Fungi incertae sedis</taxon>
        <taxon>Mucoromycota</taxon>
        <taxon>Mortierellomycotina</taxon>
        <taxon>Mortierellomycetes</taxon>
        <taxon>Mortierellales</taxon>
        <taxon>Mortierellaceae</taxon>
        <taxon>Entomortierella</taxon>
    </lineage>
</organism>
<comment type="catalytic activity">
    <reaction evidence="14">
        <text>a 1,2-diacyl-sn-glycero-3-phospho-L-serine(in) = a 1,2-diacyl-sn-glycero-3-phospho-L-serine(out)</text>
        <dbReference type="Rhea" id="RHEA:38663"/>
        <dbReference type="ChEBI" id="CHEBI:57262"/>
    </reaction>
</comment>
<feature type="compositionally biased region" description="Acidic residues" evidence="19">
    <location>
        <begin position="947"/>
        <end position="957"/>
    </location>
</feature>
<feature type="compositionally biased region" description="Polar residues" evidence="19">
    <location>
        <begin position="961"/>
        <end position="970"/>
    </location>
</feature>
<dbReference type="GO" id="GO:0034045">
    <property type="term" value="C:phagophore assembly site membrane"/>
    <property type="evidence" value="ECO:0007669"/>
    <property type="project" value="UniProtKB-SubCell"/>
</dbReference>
<dbReference type="GO" id="GO:0000139">
    <property type="term" value="C:Golgi membrane"/>
    <property type="evidence" value="ECO:0007669"/>
    <property type="project" value="UniProtKB-SubCell"/>
</dbReference>
<keyword evidence="12 18" id="KW-0445">Lipid transport</keyword>
<feature type="transmembrane region" description="Helical" evidence="18">
    <location>
        <begin position="353"/>
        <end position="377"/>
    </location>
</feature>
<evidence type="ECO:0000256" key="2">
    <source>
        <dbReference type="ARBA" id="ARBA00004477"/>
    </source>
</evidence>
<feature type="compositionally biased region" description="Basic and acidic residues" evidence="19">
    <location>
        <begin position="130"/>
        <end position="144"/>
    </location>
</feature>
<evidence type="ECO:0000313" key="21">
    <source>
        <dbReference type="Proteomes" id="UP000827284"/>
    </source>
</evidence>
<comment type="similarity">
    <text evidence="5 18">Belongs to the ATG9 family.</text>
</comment>
<dbReference type="Proteomes" id="UP000827284">
    <property type="component" value="Unassembled WGS sequence"/>
</dbReference>
<evidence type="ECO:0000256" key="5">
    <source>
        <dbReference type="ARBA" id="ARBA00006185"/>
    </source>
</evidence>
<feature type="transmembrane region" description="Helical" evidence="18">
    <location>
        <begin position="522"/>
        <end position="544"/>
    </location>
</feature>
<keyword evidence="21" id="KW-1185">Reference proteome</keyword>
<evidence type="ECO:0000256" key="1">
    <source>
        <dbReference type="ARBA" id="ARBA00004439"/>
    </source>
</evidence>
<evidence type="ECO:0000256" key="19">
    <source>
        <dbReference type="SAM" id="MobiDB-lite"/>
    </source>
</evidence>
<evidence type="ECO:0000256" key="3">
    <source>
        <dbReference type="ARBA" id="ARBA00004511"/>
    </source>
</evidence>
<evidence type="ECO:0000256" key="18">
    <source>
        <dbReference type="RuleBase" id="RU364027"/>
    </source>
</evidence>
<comment type="catalytic activity">
    <reaction evidence="17">
        <text>a 1,2-diacyl-sn-glycero-3-phosphocholine(in) = a 1,2-diacyl-sn-glycero-3-phosphocholine(out)</text>
        <dbReference type="Rhea" id="RHEA:38571"/>
        <dbReference type="ChEBI" id="CHEBI:57643"/>
    </reaction>
</comment>
<dbReference type="PANTHER" id="PTHR13038">
    <property type="entry name" value="APG9 AUTOPHAGY 9"/>
    <property type="match status" value="1"/>
</dbReference>
<feature type="transmembrane region" description="Helical" evidence="18">
    <location>
        <begin position="709"/>
        <end position="731"/>
    </location>
</feature>
<dbReference type="OrthoDB" id="2020634at2759"/>
<evidence type="ECO:0000313" key="20">
    <source>
        <dbReference type="EMBL" id="GJJ73042.1"/>
    </source>
</evidence>
<feature type="region of interest" description="Disordered" evidence="19">
    <location>
        <begin position="913"/>
        <end position="1029"/>
    </location>
</feature>
<feature type="transmembrane region" description="Helical" evidence="18">
    <location>
        <begin position="310"/>
        <end position="333"/>
    </location>
</feature>
<dbReference type="GO" id="GO:0034497">
    <property type="term" value="P:protein localization to phagophore assembly site"/>
    <property type="evidence" value="ECO:0007669"/>
    <property type="project" value="TreeGrafter"/>
</dbReference>
<evidence type="ECO:0000256" key="4">
    <source>
        <dbReference type="ARBA" id="ARBA00004653"/>
    </source>
</evidence>
<dbReference type="AlphaFoldDB" id="A0A9P3LWG5"/>
<accession>A0A9P3LWG5</accession>
<feature type="compositionally biased region" description="Acidic residues" evidence="19">
    <location>
        <begin position="145"/>
        <end position="158"/>
    </location>
</feature>
<dbReference type="GO" id="GO:0005776">
    <property type="term" value="C:autophagosome"/>
    <property type="evidence" value="ECO:0007669"/>
    <property type="project" value="TreeGrafter"/>
</dbReference>
<sequence length="1044" mass="117704">MQRHQQPHFMDETLDEATSRGTHAADSQGHSPTAAPVSAPAASSSTTPPTSNFHHHTGSLGRSALGLSQSHIPTTTARNTPPPLMPLFTPVLQDFENRYPGSSILHQLPESHQIGLDDDDDRQGELTDSDDARAPPDFLEHDPQYQDEEDEDEDEHEDDDRRNLLFSGVGASSSGSGGNRTFFSSPRQGASGPFALDPFGAEGAGNIRGGGAGVGTSRVRPHLDVGTDHEAPASLMIEMNHQEQDEDDSTGYWNFGDRARRRFQYKRPGMNAAELAMWKWVNVENLDIFLAKVYDYYIGKGMQTILLERCLNLLTFAFVIGFSTFLIGCVDYPRLRHSKHMNEVLVPQCLHQLSTGTLLLLLLFAAFWVGQLTRLIYEIPEMSDMCNFYTHLLQIPDEDIQTVSWHEVVARIIKVRDNNPNTTTTAAIQTTDTQRLNAHDITNRIMRKENFMIAMFNKELLDLTIPLPMVRNRSILTRILEWSLGFCILGYVFDERGQVRKRFLKDNRRAELVEGLRRRFQFMGLATLLFSPFISIYLVLYFFFRYFEEYHKNPSSIGTRQYTPVAKWKFKEFNELPHLFETRINASYPLAMKYINQFPKEKTILVCRFVAFISGSFAAVLALMTLFDQELLLGLEITPEKTVFFYLGVFGTIMAVSRSMIPDLTESFDPELLLRGVVEYTHYMPNEWRDKLHTDEVRKQFALLFEYNVVLFLLEFMSLVLTPLILCLSLANSSEKIIDFFREFTVHVDGVGYVCSFAVFDFKRHGNVKYGAPAATDMDERFMSNEGKMEKSFINFKQNNPDWEPNDPASSMYLSKIMEVDGSNALGLGRSYYGGADPNQPPLPWGQSSAYMRPRGAGGLGNSQYYNYQDRSLLHGKSKLGRDVFNRRVLNHQDSEEEGEQDIGRYRNGGQVKFQQTASPKSSNPRSAAGGGSRDHWRHGRHSTESESSEYDQEEEDTHGNPRSHSQIPFKSSLGDSFVSEIGQSSGNRSGSGGRRGGAGSGNAGGSKASGDDMADSFENERDSQKKGVFGLLNQIYEMNNVTK</sequence>
<dbReference type="GO" id="GO:0061709">
    <property type="term" value="P:reticulophagy"/>
    <property type="evidence" value="ECO:0007669"/>
    <property type="project" value="TreeGrafter"/>
</dbReference>
<feature type="compositionally biased region" description="Polar residues" evidence="19">
    <location>
        <begin position="179"/>
        <end position="188"/>
    </location>
</feature>
<feature type="compositionally biased region" description="Gly residues" evidence="19">
    <location>
        <begin position="990"/>
        <end position="1005"/>
    </location>
</feature>
<dbReference type="GO" id="GO:0030659">
    <property type="term" value="C:cytoplasmic vesicle membrane"/>
    <property type="evidence" value="ECO:0007669"/>
    <property type="project" value="UniProtKB-SubCell"/>
</dbReference>
<feature type="region of interest" description="Disordered" evidence="19">
    <location>
        <begin position="113"/>
        <end position="197"/>
    </location>
</feature>
<dbReference type="InterPro" id="IPR007241">
    <property type="entry name" value="Autophagy-rel_prot_9"/>
</dbReference>
<evidence type="ECO:0000256" key="10">
    <source>
        <dbReference type="ARBA" id="ARBA00023006"/>
    </source>
</evidence>
<keyword evidence="8 18" id="KW-0812">Transmembrane</keyword>
<comment type="function">
    <text evidence="18">Phospholipid scramblase involved in autophagy. Cycles between the preautophagosomal structure/phagophore assembly site (PAS) and the cytoplasmic vesicle pool and supplies membrane for the growing autophagosome. Lipid scramblase activity plays a key role in preautophagosomal structure/phagophore assembly by distributing the phospholipids that arrive through ATG2 from the cytoplasmic to the luminal leaflet of the bilayer, thereby driving autophagosomal membrane expansion.</text>
</comment>
<keyword evidence="10 18" id="KW-0072">Autophagy</keyword>
<dbReference type="EMBL" id="BQFW01000007">
    <property type="protein sequence ID" value="GJJ73042.1"/>
    <property type="molecule type" value="Genomic_DNA"/>
</dbReference>
<evidence type="ECO:0000256" key="17">
    <source>
        <dbReference type="ARBA" id="ARBA00024631"/>
    </source>
</evidence>
<comment type="caution">
    <text evidence="20">The sequence shown here is derived from an EMBL/GenBank/DDBJ whole genome shotgun (WGS) entry which is preliminary data.</text>
</comment>
<feature type="region of interest" description="Disordered" evidence="19">
    <location>
        <begin position="1"/>
        <end position="85"/>
    </location>
</feature>
<evidence type="ECO:0000256" key="6">
    <source>
        <dbReference type="ARBA" id="ARBA00018074"/>
    </source>
</evidence>
<feature type="transmembrane region" description="Helical" evidence="18">
    <location>
        <begin position="603"/>
        <end position="623"/>
    </location>
</feature>
<dbReference type="Pfam" id="PF04109">
    <property type="entry name" value="ATG9"/>
    <property type="match status" value="1"/>
</dbReference>
<feature type="compositionally biased region" description="Polar residues" evidence="19">
    <location>
        <begin position="66"/>
        <end position="79"/>
    </location>
</feature>
<evidence type="ECO:0000256" key="11">
    <source>
        <dbReference type="ARBA" id="ARBA00023034"/>
    </source>
</evidence>
<dbReference type="PANTHER" id="PTHR13038:SF10">
    <property type="entry name" value="AUTOPHAGY-RELATED PROTEIN 9"/>
    <property type="match status" value="1"/>
</dbReference>
<evidence type="ECO:0000256" key="9">
    <source>
        <dbReference type="ARBA" id="ARBA00022989"/>
    </source>
</evidence>
<comment type="subcellular location">
    <subcellularLocation>
        <location evidence="1">Cytoplasmic vesicle membrane</location>
        <topology evidence="1">Multi-pass membrane protein</topology>
    </subcellularLocation>
    <subcellularLocation>
        <location evidence="2">Endoplasmic reticulum membrane</location>
        <topology evidence="2">Multi-pass membrane protein</topology>
    </subcellularLocation>
    <subcellularLocation>
        <location evidence="4">Golgi apparatus membrane</location>
        <topology evidence="4">Multi-pass membrane protein</topology>
    </subcellularLocation>
    <subcellularLocation>
        <location evidence="3 18">Preautophagosomal structure membrane</location>
        <topology evidence="3 18">Multi-pass membrane protein</topology>
    </subcellularLocation>
</comment>
<dbReference type="GO" id="GO:0005789">
    <property type="term" value="C:endoplasmic reticulum membrane"/>
    <property type="evidence" value="ECO:0007669"/>
    <property type="project" value="UniProtKB-SubCell"/>
</dbReference>
<evidence type="ECO:0000256" key="7">
    <source>
        <dbReference type="ARBA" id="ARBA00022448"/>
    </source>
</evidence>
<comment type="catalytic activity">
    <reaction evidence="15">
        <text>a 1,2-diacyl-sn-glycero-3-phosphoethanolamine(in) = a 1,2-diacyl-sn-glycero-3-phosphoethanolamine(out)</text>
        <dbReference type="Rhea" id="RHEA:38895"/>
        <dbReference type="ChEBI" id="CHEBI:64612"/>
    </reaction>
</comment>
<keyword evidence="7 18" id="KW-0813">Transport</keyword>
<comment type="catalytic activity">
    <reaction evidence="16">
        <text>a 1,2-diacyl-sn-glycero-3-phospho-(1D-myo-inositol-3-phosphate)(in) = a 1,2-diacyl-sn-glycero-3-phospho-(1D-myo-inositol-3-phosphate)(out)</text>
        <dbReference type="Rhea" id="RHEA:67920"/>
        <dbReference type="ChEBI" id="CHEBI:58088"/>
    </reaction>
</comment>